<evidence type="ECO:0000256" key="1">
    <source>
        <dbReference type="ARBA" id="ARBA00022801"/>
    </source>
</evidence>
<dbReference type="InterPro" id="IPR051058">
    <property type="entry name" value="GDSL_Est/Lipase"/>
</dbReference>
<accession>W6A6S4</accession>
<dbReference type="eggNOG" id="COG3240">
    <property type="taxonomic scope" value="Bacteria"/>
</dbReference>
<dbReference type="Proteomes" id="UP000019267">
    <property type="component" value="Chromosome"/>
</dbReference>
<dbReference type="NCBIfam" id="NF038029">
    <property type="entry name" value="LP_plasma"/>
    <property type="match status" value="1"/>
</dbReference>
<keyword evidence="1" id="KW-0378">Hydrolase</keyword>
<sequence>MKKLLAFLSSVSIATPIAINVVACVPQDKNLLDPLALKNIGTDIDTSKAVDTSIKGQKITNFFNLGDSLSDTGGKELVDFEKSGGKSKTVLAGLYDQTYKSFSNGAPAGAVLNDLLGFEQMNAGTEWTQTITREAQQRNFSIGGATVSNPLLLSSKTGYVSLEKQARALVAKQKLNKDDLVYIDIGGNDLFVIAITMIAQEAGIPIQLVQSAEEILKAAQENFREAIFTLLNNGARKIVFLYPPDVTSTPMLYKLTHDFSDPTKSWSEMLLNDIGTKIKDIGFSLIDRFTTEINRAQAIYPNTIATYYLYDTGFETVMKAFEQNLIAQNPEWIEGEDYFMTVGWTGGAKTTKDTDENGVEITTMTAVYEIDENHPEEFENQPERYFFFDNVHPTKWVHEYMGNELYNAIQKAGWI</sequence>
<dbReference type="InterPro" id="IPR001087">
    <property type="entry name" value="GDSL"/>
</dbReference>
<dbReference type="RefSeq" id="WP_025363045.1">
    <property type="nucleotide sequence ID" value="NZ_CP006681.1"/>
</dbReference>
<dbReference type="PANTHER" id="PTHR45648">
    <property type="entry name" value="GDSL LIPASE/ACYLHYDROLASE FAMILY PROTEIN (AFU_ORTHOLOGUE AFUA_4G14700)"/>
    <property type="match status" value="1"/>
</dbReference>
<dbReference type="HOGENOM" id="CLU_038262_0_0_14"/>
<name>W6A6S4_9MOLU</name>
<proteinExistence type="predicted"/>
<dbReference type="EMBL" id="CP006681">
    <property type="protein sequence ID" value="AHI52808.1"/>
    <property type="molecule type" value="Genomic_DNA"/>
</dbReference>
<dbReference type="AlphaFoldDB" id="W6A6S4"/>
<dbReference type="OrthoDB" id="390278at2"/>
<dbReference type="GO" id="GO:0016788">
    <property type="term" value="F:hydrolase activity, acting on ester bonds"/>
    <property type="evidence" value="ECO:0007669"/>
    <property type="project" value="InterPro"/>
</dbReference>
<dbReference type="PANTHER" id="PTHR45648:SF5">
    <property type="entry name" value="OS04G0577300 PROTEIN"/>
    <property type="match status" value="1"/>
</dbReference>
<dbReference type="KEGG" id="scq:SCULI_v1c04670"/>
<protein>
    <submittedName>
        <fullName evidence="2">Lipolytic enzyme, GDSL family</fullName>
    </submittedName>
</protein>
<dbReference type="STRING" id="1276246.SCULI_v1c04670"/>
<evidence type="ECO:0000313" key="3">
    <source>
        <dbReference type="Proteomes" id="UP000019267"/>
    </source>
</evidence>
<evidence type="ECO:0000313" key="2">
    <source>
        <dbReference type="EMBL" id="AHI52808.1"/>
    </source>
</evidence>
<dbReference type="PATRIC" id="fig|1276246.3.peg.466"/>
<dbReference type="SUPFAM" id="SSF52266">
    <property type="entry name" value="SGNH hydrolase"/>
    <property type="match status" value="1"/>
</dbReference>
<keyword evidence="3" id="KW-1185">Reference proteome</keyword>
<dbReference type="InterPro" id="IPR054816">
    <property type="entry name" value="Lipoprotein_mollicutes-type_CS"/>
</dbReference>
<gene>
    <name evidence="2" type="ORF">SCULI_v1c04670</name>
</gene>
<organism evidence="2 3">
    <name type="scientific">Spiroplasma culicicola AES-1</name>
    <dbReference type="NCBI Taxonomy" id="1276246"/>
    <lineage>
        <taxon>Bacteria</taxon>
        <taxon>Bacillati</taxon>
        <taxon>Mycoplasmatota</taxon>
        <taxon>Mollicutes</taxon>
        <taxon>Entomoplasmatales</taxon>
        <taxon>Spiroplasmataceae</taxon>
        <taxon>Spiroplasma</taxon>
    </lineage>
</organism>
<dbReference type="Gene3D" id="3.40.50.1110">
    <property type="entry name" value="SGNH hydrolase"/>
    <property type="match status" value="1"/>
</dbReference>
<dbReference type="Pfam" id="PF00657">
    <property type="entry name" value="Lipase_GDSL"/>
    <property type="match status" value="1"/>
</dbReference>
<reference evidence="2 3" key="1">
    <citation type="journal article" date="2014" name="Genome Biol. Evol.">
        <title>Molecular evolution of the substrate utilization strategies and putative virulence factors in mosquito-associated Spiroplasma species.</title>
        <authorList>
            <person name="Chang T.H."/>
            <person name="Lo W.S."/>
            <person name="Ku C."/>
            <person name="Chen L.L."/>
            <person name="Kuo C.H."/>
        </authorList>
    </citation>
    <scope>NUCLEOTIDE SEQUENCE [LARGE SCALE GENOMIC DNA]</scope>
    <source>
        <strain evidence="2">AES-1</strain>
    </source>
</reference>
<dbReference type="InterPro" id="IPR036514">
    <property type="entry name" value="SGNH_hydro_sf"/>
</dbReference>